<keyword evidence="2 15" id="KW-0479">Metal-binding</keyword>
<evidence type="ECO:0000256" key="10">
    <source>
        <dbReference type="ARBA" id="ARBA00023125"/>
    </source>
</evidence>
<name>A0A4R3LHQ1_9BURK</name>
<dbReference type="InterPro" id="IPR038726">
    <property type="entry name" value="PDDEXK_AddAB-type"/>
</dbReference>
<feature type="region of interest" description="Nuclease activity, interacts with RecD and RecA" evidence="15">
    <location>
        <begin position="948"/>
        <end position="1251"/>
    </location>
</feature>
<keyword evidence="4 15" id="KW-0227">DNA damage</keyword>
<dbReference type="Proteomes" id="UP000295536">
    <property type="component" value="Unassembled WGS sequence"/>
</dbReference>
<feature type="domain" description="UvrD-like helicase ATP-binding" evidence="18">
    <location>
        <begin position="2"/>
        <end position="474"/>
    </location>
</feature>
<dbReference type="Gene3D" id="1.10.486.10">
    <property type="entry name" value="PCRA, domain 4"/>
    <property type="match status" value="1"/>
</dbReference>
<dbReference type="Pfam" id="PF12705">
    <property type="entry name" value="PDDEXK_1"/>
    <property type="match status" value="1"/>
</dbReference>
<keyword evidence="9 15" id="KW-0460">Magnesium</keyword>
<evidence type="ECO:0000256" key="15">
    <source>
        <dbReference type="HAMAP-Rule" id="MF_01485"/>
    </source>
</evidence>
<keyword evidence="1 15" id="KW-0540">Nuclease</keyword>
<dbReference type="GO" id="GO:0003677">
    <property type="term" value="F:DNA binding"/>
    <property type="evidence" value="ECO:0007669"/>
    <property type="project" value="UniProtKB-UniRule"/>
</dbReference>
<feature type="binding site" evidence="15">
    <location>
        <position position="1139"/>
    </location>
    <ligand>
        <name>Mg(2+)</name>
        <dbReference type="ChEBI" id="CHEBI:18420"/>
    </ligand>
</feature>
<dbReference type="InterPro" id="IPR000212">
    <property type="entry name" value="DNA_helicase_UvrD/REP"/>
</dbReference>
<comment type="similarity">
    <text evidence="15">Belongs to the helicase family. UvrD subfamily.</text>
</comment>
<feature type="binding site" evidence="16">
    <location>
        <begin position="23"/>
        <end position="30"/>
    </location>
    <ligand>
        <name>ATP</name>
        <dbReference type="ChEBI" id="CHEBI:30616"/>
    </ligand>
</feature>
<evidence type="ECO:0000256" key="8">
    <source>
        <dbReference type="ARBA" id="ARBA00022840"/>
    </source>
</evidence>
<keyword evidence="8 15" id="KW-0067">ATP-binding</keyword>
<feature type="active site" description="For nuclease activity" evidence="15">
    <location>
        <position position="1152"/>
    </location>
</feature>
<keyword evidence="11 15" id="KW-0234">DNA repair</keyword>
<evidence type="ECO:0000256" key="3">
    <source>
        <dbReference type="ARBA" id="ARBA00022741"/>
    </source>
</evidence>
<dbReference type="Pfam" id="PF00580">
    <property type="entry name" value="UvrD-helicase"/>
    <property type="match status" value="1"/>
</dbReference>
<evidence type="ECO:0000256" key="11">
    <source>
        <dbReference type="ARBA" id="ARBA00023204"/>
    </source>
</evidence>
<dbReference type="InterPro" id="IPR014016">
    <property type="entry name" value="UvrD-like_ATP-bd"/>
</dbReference>
<feature type="domain" description="UvrD-like helicase C-terminal" evidence="19">
    <location>
        <begin position="475"/>
        <end position="784"/>
    </location>
</feature>
<dbReference type="InterPro" id="IPR027417">
    <property type="entry name" value="P-loop_NTPase"/>
</dbReference>
<feature type="region of interest" description="Disordered" evidence="17">
    <location>
        <begin position="960"/>
        <end position="1003"/>
    </location>
</feature>
<dbReference type="PANTHER" id="PTHR11070">
    <property type="entry name" value="UVRD / RECB / PCRA DNA HELICASE FAMILY MEMBER"/>
    <property type="match status" value="1"/>
</dbReference>
<dbReference type="Gene3D" id="1.10.3170.10">
    <property type="entry name" value="Recbcd, chain B, domain 2"/>
    <property type="match status" value="1"/>
</dbReference>
<keyword evidence="3 15" id="KW-0547">Nucleotide-binding</keyword>
<protein>
    <recommendedName>
        <fullName evidence="15">RecBCD enzyme subunit RecB</fullName>
        <ecNumber evidence="15">3.1.11.5</ecNumber>
        <ecNumber evidence="15">5.6.2.4</ecNumber>
    </recommendedName>
    <alternativeName>
        <fullName evidence="15">DNA 3'-5' helicase subunit RecB</fullName>
    </alternativeName>
    <alternativeName>
        <fullName evidence="15">Exonuclease V subunit RecB</fullName>
        <shortName evidence="15">ExoV subunit RecB</shortName>
    </alternativeName>
    <alternativeName>
        <fullName evidence="15">Helicase/nuclease RecBCD subunit RecB</fullName>
    </alternativeName>
</protein>
<dbReference type="GO" id="GO:0009338">
    <property type="term" value="C:exodeoxyribonuclease V complex"/>
    <property type="evidence" value="ECO:0007669"/>
    <property type="project" value="TreeGrafter"/>
</dbReference>
<evidence type="ECO:0000256" key="12">
    <source>
        <dbReference type="ARBA" id="ARBA00023235"/>
    </source>
</evidence>
<comment type="cofactor">
    <cofactor evidence="15">
        <name>Mg(2+)</name>
        <dbReference type="ChEBI" id="CHEBI:18420"/>
    </cofactor>
    <text evidence="15">Binds 1 Mg(2+) ion per subunit.</text>
</comment>
<dbReference type="InterPro" id="IPR014017">
    <property type="entry name" value="DNA_helicase_UvrD-like_C"/>
</dbReference>
<dbReference type="InterPro" id="IPR011604">
    <property type="entry name" value="PDDEXK-like_dom_sf"/>
</dbReference>
<keyword evidence="6 15" id="KW-0347">Helicase</keyword>
<organism evidence="20 21">
    <name type="scientific">Tepidimonas ignava</name>
    <dbReference type="NCBI Taxonomy" id="114249"/>
    <lineage>
        <taxon>Bacteria</taxon>
        <taxon>Pseudomonadati</taxon>
        <taxon>Pseudomonadota</taxon>
        <taxon>Betaproteobacteria</taxon>
        <taxon>Burkholderiales</taxon>
        <taxon>Tepidimonas</taxon>
    </lineage>
</organism>
<comment type="catalytic activity">
    <reaction evidence="14 15">
        <text>ATP + H2O = ADP + phosphate + H(+)</text>
        <dbReference type="Rhea" id="RHEA:13065"/>
        <dbReference type="ChEBI" id="CHEBI:15377"/>
        <dbReference type="ChEBI" id="CHEBI:15378"/>
        <dbReference type="ChEBI" id="CHEBI:30616"/>
        <dbReference type="ChEBI" id="CHEBI:43474"/>
        <dbReference type="ChEBI" id="CHEBI:456216"/>
        <dbReference type="EC" id="5.6.2.4"/>
    </reaction>
</comment>
<dbReference type="PANTHER" id="PTHR11070:SF23">
    <property type="entry name" value="RECBCD ENZYME SUBUNIT RECB"/>
    <property type="match status" value="1"/>
</dbReference>
<dbReference type="EC" id="3.1.11.5" evidence="15"/>
<dbReference type="RefSeq" id="WP_165902800.1">
    <property type="nucleotide sequence ID" value="NZ_SMAH01000003.1"/>
</dbReference>
<dbReference type="AlphaFoldDB" id="A0A4R3LHQ1"/>
<evidence type="ECO:0000256" key="6">
    <source>
        <dbReference type="ARBA" id="ARBA00022806"/>
    </source>
</evidence>
<comment type="catalytic activity">
    <reaction evidence="15">
        <text>Exonucleolytic cleavage (in the presence of ATP) in either 5'- to 3'- or 3'- to 5'-direction to yield 5'-phosphooligonucleotides.</text>
        <dbReference type="EC" id="3.1.11.5"/>
    </reaction>
</comment>
<evidence type="ECO:0000256" key="9">
    <source>
        <dbReference type="ARBA" id="ARBA00022842"/>
    </source>
</evidence>
<dbReference type="SUPFAM" id="SSF52980">
    <property type="entry name" value="Restriction endonuclease-like"/>
    <property type="match status" value="1"/>
</dbReference>
<evidence type="ECO:0000256" key="2">
    <source>
        <dbReference type="ARBA" id="ARBA00022723"/>
    </source>
</evidence>
<feature type="binding site" evidence="15">
    <location>
        <position position="1015"/>
    </location>
    <ligand>
        <name>Mg(2+)</name>
        <dbReference type="ChEBI" id="CHEBI:18420"/>
    </ligand>
</feature>
<dbReference type="InterPro" id="IPR004586">
    <property type="entry name" value="RecB"/>
</dbReference>
<comment type="domain">
    <text evidence="15">The C-terminal domain has nuclease activity and interacts with RecD. It interacts with RecA, facilitating its loading onto ssDNA.</text>
</comment>
<dbReference type="HAMAP" id="MF_01485">
    <property type="entry name" value="RecB"/>
    <property type="match status" value="1"/>
</dbReference>
<dbReference type="EC" id="5.6.2.4" evidence="15"/>
<proteinExistence type="inferred from homology"/>
<feature type="binding site" evidence="15">
    <location>
        <position position="1152"/>
    </location>
    <ligand>
        <name>Mg(2+)</name>
        <dbReference type="ChEBI" id="CHEBI:18420"/>
    </ligand>
</feature>
<dbReference type="Gene3D" id="3.90.320.10">
    <property type="match status" value="1"/>
</dbReference>
<keyword evidence="12 15" id="KW-0413">Isomerase</keyword>
<dbReference type="CDD" id="cd22352">
    <property type="entry name" value="RecB_C-like"/>
    <property type="match status" value="1"/>
</dbReference>
<keyword evidence="5 15" id="KW-0378">Hydrolase</keyword>
<dbReference type="GO" id="GO:0005524">
    <property type="term" value="F:ATP binding"/>
    <property type="evidence" value="ECO:0007669"/>
    <property type="project" value="UniProtKB-UniRule"/>
</dbReference>
<dbReference type="Pfam" id="PF13361">
    <property type="entry name" value="UvrD_C"/>
    <property type="match status" value="1"/>
</dbReference>
<dbReference type="Gene3D" id="3.40.50.300">
    <property type="entry name" value="P-loop containing nucleotide triphosphate hydrolases"/>
    <property type="match status" value="2"/>
</dbReference>
<accession>A0A4R3LHQ1</accession>
<feature type="region of interest" description="DNA-binding and helicase activity, interacts with RecC" evidence="15">
    <location>
        <begin position="1"/>
        <end position="897"/>
    </location>
</feature>
<keyword evidence="10 15" id="KW-0238">DNA-binding</keyword>
<dbReference type="GO" id="GO:0005829">
    <property type="term" value="C:cytosol"/>
    <property type="evidence" value="ECO:0007669"/>
    <property type="project" value="TreeGrafter"/>
</dbReference>
<evidence type="ECO:0000256" key="4">
    <source>
        <dbReference type="ARBA" id="ARBA00022763"/>
    </source>
</evidence>
<evidence type="ECO:0000313" key="20">
    <source>
        <dbReference type="EMBL" id="TCS99045.1"/>
    </source>
</evidence>
<feature type="region of interest" description="Disordered" evidence="17">
    <location>
        <begin position="921"/>
        <end position="942"/>
    </location>
</feature>
<evidence type="ECO:0000256" key="1">
    <source>
        <dbReference type="ARBA" id="ARBA00022722"/>
    </source>
</evidence>
<evidence type="ECO:0000256" key="13">
    <source>
        <dbReference type="ARBA" id="ARBA00034617"/>
    </source>
</evidence>
<reference evidence="20 21" key="1">
    <citation type="submission" date="2019-03" db="EMBL/GenBank/DDBJ databases">
        <title>Genomic Encyclopedia of Type Strains, Phase IV (KMG-IV): sequencing the most valuable type-strain genomes for metagenomic binning, comparative biology and taxonomic classification.</title>
        <authorList>
            <person name="Goeker M."/>
        </authorList>
    </citation>
    <scope>NUCLEOTIDE SEQUENCE [LARGE SCALE GENOMIC DNA]</scope>
    <source>
        <strain evidence="20 21">DSM 12034</strain>
    </source>
</reference>
<dbReference type="PROSITE" id="PS51217">
    <property type="entry name" value="UVRD_HELICASE_CTER"/>
    <property type="match status" value="1"/>
</dbReference>
<evidence type="ECO:0000259" key="19">
    <source>
        <dbReference type="PROSITE" id="PS51217"/>
    </source>
</evidence>
<evidence type="ECO:0000313" key="21">
    <source>
        <dbReference type="Proteomes" id="UP000295536"/>
    </source>
</evidence>
<evidence type="ECO:0000256" key="7">
    <source>
        <dbReference type="ARBA" id="ARBA00022839"/>
    </source>
</evidence>
<comment type="domain">
    <text evidence="15">The N-terminal DNA-binding domain is a ssDNA-dependent ATPase and has ATP-dependent 3'-5' helicase function. This domain interacts with RecC.</text>
</comment>
<evidence type="ECO:0000256" key="16">
    <source>
        <dbReference type="PROSITE-ProRule" id="PRU00560"/>
    </source>
</evidence>
<comment type="catalytic activity">
    <reaction evidence="13 15">
        <text>Couples ATP hydrolysis with the unwinding of duplex DNA by translocating in the 3'-5' direction.</text>
        <dbReference type="EC" id="5.6.2.4"/>
    </reaction>
</comment>
<dbReference type="EMBL" id="SMAH01000003">
    <property type="protein sequence ID" value="TCS99045.1"/>
    <property type="molecule type" value="Genomic_DNA"/>
</dbReference>
<evidence type="ECO:0000259" key="18">
    <source>
        <dbReference type="PROSITE" id="PS51198"/>
    </source>
</evidence>
<gene>
    <name evidence="15" type="primary">recB</name>
    <name evidence="20" type="ORF">EDC36_103103</name>
</gene>
<comment type="miscellaneous">
    <text evidence="15">In the RecBCD complex, RecB has a slow 3'-5' helicase, an exonuclease activity and loads RecA onto ssDNA, RecD has a fast 5'-3' helicase activity, while RecC stimulates the ATPase and processivity of the RecB helicase and contributes to recognition of the Chi site.</text>
</comment>
<dbReference type="PROSITE" id="PS51198">
    <property type="entry name" value="UVRD_HELICASE_ATP_BIND"/>
    <property type="match status" value="1"/>
</dbReference>
<dbReference type="GO" id="GO:0000287">
    <property type="term" value="F:magnesium ion binding"/>
    <property type="evidence" value="ECO:0007669"/>
    <property type="project" value="UniProtKB-UniRule"/>
</dbReference>
<comment type="caution">
    <text evidence="20">The sequence shown here is derived from an EMBL/GenBank/DDBJ whole genome shotgun (WGS) entry which is preliminary data.</text>
</comment>
<dbReference type="GO" id="GO:0043138">
    <property type="term" value="F:3'-5' DNA helicase activity"/>
    <property type="evidence" value="ECO:0007669"/>
    <property type="project" value="UniProtKB-UniRule"/>
</dbReference>
<dbReference type="SUPFAM" id="SSF52540">
    <property type="entry name" value="P-loop containing nucleoside triphosphate hydrolases"/>
    <property type="match status" value="1"/>
</dbReference>
<dbReference type="GO" id="GO:0000724">
    <property type="term" value="P:double-strand break repair via homologous recombination"/>
    <property type="evidence" value="ECO:0007669"/>
    <property type="project" value="UniProtKB-UniRule"/>
</dbReference>
<evidence type="ECO:0000256" key="5">
    <source>
        <dbReference type="ARBA" id="ARBA00022801"/>
    </source>
</evidence>
<dbReference type="GO" id="GO:0008854">
    <property type="term" value="F:exodeoxyribonuclease V activity"/>
    <property type="evidence" value="ECO:0007669"/>
    <property type="project" value="UniProtKB-EC"/>
</dbReference>
<keyword evidence="7 15" id="KW-0269">Exonuclease</keyword>
<dbReference type="InterPro" id="IPR011335">
    <property type="entry name" value="Restrct_endonuc-II-like"/>
</dbReference>
<comment type="subunit">
    <text evidence="15">Heterotrimer of RecB, RecC and RecD. All subunits contribute to DNA-binding. Interacts with RecA.</text>
</comment>
<evidence type="ECO:0000256" key="17">
    <source>
        <dbReference type="SAM" id="MobiDB-lite"/>
    </source>
</evidence>
<dbReference type="GO" id="GO:0016887">
    <property type="term" value="F:ATP hydrolysis activity"/>
    <property type="evidence" value="ECO:0007669"/>
    <property type="project" value="RHEA"/>
</dbReference>
<evidence type="ECO:0000256" key="14">
    <source>
        <dbReference type="ARBA" id="ARBA00048988"/>
    </source>
</evidence>
<sequence length="1251" mass="136171">MTPEPRDLDALALPLQGSHLIEASAGSGKTWNIALLYVRLVLGAAPGQPGLPPLDARRILVVTYTDAATQELRSRIHTRLRQAVQVMQGAPNTASDDTAALAALRALREHYPAAQWPALAARLDAAAQALDEAPISTIHGWCQRILREHALLSGEPFALEVLTDTAALLQQCAQDWWRVHVQPLPTELASAVLASYPHPRAVLDAVKPLLEHAASWAAALPGGADTPLPTLLQQAQAQRRAALQALKAPLHAWADEADKVLTAHALLARLGRPADVRGWLDKLRRWSAEPDDARLPLTHTARQRLTLAHLQQTEGTLPPEAENLDLWRALRHLEQALRSLPDVAGAVVRHAAAWIDQRMRAQLRQQQSLTYDEMLRRVDEALSGPHGPALAARLRQRQPAALVDEFQDTDPRQWRILRAIYQPERAAPDTALLLIGDPKQAIYAFRHADIHSYLQARRACGPRVWRLGTNHRSSEAMVRAVNALFAHAEHQSPDGAFGFGGGGTGQVPFVPVQPRGLALRWCEGGRDNAPALTLALPPSGDAAPHDTLAQACAATVARWLADPRTGLVDAEGRLHRLQPSQIAILVNEREEAQRIGRALRHHGLPSAYRSERAPVWTTPQAEDLALWLQACARPHDRDAVAHALLAASTGLDTAEVHALLADEQGWEQTLQRFAHYHALWLRHGVLAAVRQLMIDHAVPARLLRRAGDAGSGRRALVNLLHLAEWLQARAPREGVRGIQTTLTLLQQARRGLLGGQDDDASAPQVRLESDGGAITLITVHKAKGLEFDVVLLPFGVRPRPLAAPKSHQLGVVRWHDAEGHLHVTLSDEGDAWSHALQRGEHERQLEDVRKLYVALTRARHATWAGIPLDDVFGVSAWAQVLGLPGHHPGEQGVEAITQALQRLSDGSGGTIAWRPTEALRHAPTARPQDAAPPPPAYPHQARARATPTWWIASYTALTRAAADPGPPPEAAADHHAGDDDPTPDSPPAAPAGHAVGTPDPWHRWPRGAQAGVVLHALLQHCAEQRWAPAANDAATLQPIAQRLLAQHGWPADRQTIDAADLAVWAVRIVQRPLPLPGAAPVALAQLERAWPEVGFWLPIDATVPADTLDRRIAQHVLPGQPRPALSGPVLHGMLKGYIDLVFAHDGRYWVLDHKSNALGDTDDAYHPAAVQAEVLRQRYDVQAVLYLLALHRLLRQRLPGYNPARHLGGALCAFWRGVDHPSAGVWCAPTPVALLDELDALLQAPAETTTA</sequence>
<comment type="function">
    <text evidence="15">A helicase/nuclease that prepares dsDNA breaks (DSB) for recombinational DNA repair. Binds to DSBs and unwinds DNA via a highly rapid and processive ATP-dependent bidirectional helicase activity. Unwinds dsDNA until it encounters a Chi (crossover hotspot instigator) sequence from the 3' direction. Cuts ssDNA a few nucleotides 3' to the Chi site. The properties and activities of the enzyme are changed at Chi. The Chi-altered holoenzyme produces a long 3'-ssDNA overhang and facilitates RecA-binding to the ssDNA for homologous DNA recombination and repair. Holoenzyme degrades any linearized DNA that is unable to undergo homologous recombination. In the holoenzyme this subunit contributes ATPase, 3'-5' helicase, exonuclease activity and loads RecA onto ssDNA.</text>
</comment>
<dbReference type="NCBIfam" id="TIGR00609">
    <property type="entry name" value="recB"/>
    <property type="match status" value="1"/>
</dbReference>